<reference evidence="6" key="1">
    <citation type="submission" date="2020-02" db="EMBL/GenBank/DDBJ databases">
        <authorList>
            <person name="Meier V. D."/>
        </authorList>
    </citation>
    <scope>NUCLEOTIDE SEQUENCE</scope>
    <source>
        <strain evidence="6">AVDCRST_MAG44</strain>
    </source>
</reference>
<comment type="similarity">
    <text evidence="1">Belongs to the SCO1/2 family.</text>
</comment>
<accession>A0A6J4SE76</accession>
<dbReference type="PANTHER" id="PTHR12151:SF25">
    <property type="entry name" value="LINALOOL DEHYDRATASE_ISOMERASE DOMAIN-CONTAINING PROTEIN"/>
    <property type="match status" value="1"/>
</dbReference>
<dbReference type="SUPFAM" id="SSF52833">
    <property type="entry name" value="Thioredoxin-like"/>
    <property type="match status" value="1"/>
</dbReference>
<dbReference type="PANTHER" id="PTHR12151">
    <property type="entry name" value="ELECTRON TRANSPORT PROTIN SCO1/SENC FAMILY MEMBER"/>
    <property type="match status" value="1"/>
</dbReference>
<sequence>MRLSRVRMADQQQPPRNRLKQVRLLLWLLVAIALAGVAAMLLGKRGEPERPMQQQQLQASLGGPFTLTDGNGRPFSSAKLEGKPYAIFFGFTRCGDVCPTTLGRLVNLRKQAGPEQAVNIVFVTIDPANDGPRKVGQYAGLFGSPITGLTGTQAQIDAVKKLYAVHAAPVPHAPKGQEMEHTGAVLLFDRSGRFVTTLRADEPEATALEKFRALLV</sequence>
<dbReference type="Pfam" id="PF02630">
    <property type="entry name" value="SCO1-SenC"/>
    <property type="match status" value="1"/>
</dbReference>
<dbReference type="Gene3D" id="3.40.30.10">
    <property type="entry name" value="Glutaredoxin"/>
    <property type="match status" value="1"/>
</dbReference>
<gene>
    <name evidence="6" type="ORF">AVDCRST_MAG44-533</name>
</gene>
<evidence type="ECO:0000256" key="4">
    <source>
        <dbReference type="PIRSR" id="PIRSR603782-2"/>
    </source>
</evidence>
<dbReference type="CDD" id="cd02968">
    <property type="entry name" value="SCO"/>
    <property type="match status" value="1"/>
</dbReference>
<organism evidence="6">
    <name type="scientific">uncultured Sphingomonas sp</name>
    <dbReference type="NCBI Taxonomy" id="158754"/>
    <lineage>
        <taxon>Bacteria</taxon>
        <taxon>Pseudomonadati</taxon>
        <taxon>Pseudomonadota</taxon>
        <taxon>Alphaproteobacteria</taxon>
        <taxon>Sphingomonadales</taxon>
        <taxon>Sphingomonadaceae</taxon>
        <taxon>Sphingomonas</taxon>
        <taxon>environmental samples</taxon>
    </lineage>
</organism>
<protein>
    <submittedName>
        <fullName evidence="6">Cytochrome oxidase biogenesis protein Sco1/SenC/PrrC, thiol-disulfide reductase involved in Cu(I) insertion into CoxII Cu(A) center</fullName>
    </submittedName>
</protein>
<feature type="binding site" evidence="3">
    <location>
        <position position="181"/>
    </location>
    <ligand>
        <name>Cu cation</name>
        <dbReference type="ChEBI" id="CHEBI:23378"/>
    </ligand>
</feature>
<evidence type="ECO:0000313" key="6">
    <source>
        <dbReference type="EMBL" id="CAA9497141.1"/>
    </source>
</evidence>
<dbReference type="EMBL" id="CADCVY010000040">
    <property type="protein sequence ID" value="CAA9497141.1"/>
    <property type="molecule type" value="Genomic_DNA"/>
</dbReference>
<dbReference type="InterPro" id="IPR036249">
    <property type="entry name" value="Thioredoxin-like_sf"/>
</dbReference>
<evidence type="ECO:0000259" key="5">
    <source>
        <dbReference type="PROSITE" id="PS51352"/>
    </source>
</evidence>
<keyword evidence="2 3" id="KW-0186">Copper</keyword>
<proteinExistence type="inferred from homology"/>
<keyword evidence="3" id="KW-0479">Metal-binding</keyword>
<evidence type="ECO:0000256" key="3">
    <source>
        <dbReference type="PIRSR" id="PIRSR603782-1"/>
    </source>
</evidence>
<keyword evidence="4" id="KW-1015">Disulfide bond</keyword>
<feature type="binding site" evidence="3">
    <location>
        <position position="98"/>
    </location>
    <ligand>
        <name>Cu cation</name>
        <dbReference type="ChEBI" id="CHEBI:23378"/>
    </ligand>
</feature>
<dbReference type="InterPro" id="IPR003782">
    <property type="entry name" value="SCO1/SenC"/>
</dbReference>
<dbReference type="InterPro" id="IPR013766">
    <property type="entry name" value="Thioredoxin_domain"/>
</dbReference>
<name>A0A6J4SE76_9SPHN</name>
<evidence type="ECO:0000256" key="1">
    <source>
        <dbReference type="ARBA" id="ARBA00010996"/>
    </source>
</evidence>
<feature type="domain" description="Thioredoxin" evidence="5">
    <location>
        <begin position="56"/>
        <end position="216"/>
    </location>
</feature>
<dbReference type="GO" id="GO:0046872">
    <property type="term" value="F:metal ion binding"/>
    <property type="evidence" value="ECO:0007669"/>
    <property type="project" value="UniProtKB-KW"/>
</dbReference>
<dbReference type="PROSITE" id="PS51352">
    <property type="entry name" value="THIOREDOXIN_2"/>
    <property type="match status" value="1"/>
</dbReference>
<evidence type="ECO:0000256" key="2">
    <source>
        <dbReference type="ARBA" id="ARBA00023008"/>
    </source>
</evidence>
<feature type="binding site" evidence="3">
    <location>
        <position position="94"/>
    </location>
    <ligand>
        <name>Cu cation</name>
        <dbReference type="ChEBI" id="CHEBI:23378"/>
    </ligand>
</feature>
<feature type="disulfide bond" description="Redox-active" evidence="4">
    <location>
        <begin position="94"/>
        <end position="98"/>
    </location>
</feature>
<dbReference type="AlphaFoldDB" id="A0A6J4SE76"/>